<feature type="non-terminal residue" evidence="2">
    <location>
        <position position="94"/>
    </location>
</feature>
<feature type="non-terminal residue" evidence="2">
    <location>
        <position position="1"/>
    </location>
</feature>
<organism evidence="2">
    <name type="scientific">uncultured Chloroflexia bacterium</name>
    <dbReference type="NCBI Taxonomy" id="1672391"/>
    <lineage>
        <taxon>Bacteria</taxon>
        <taxon>Bacillati</taxon>
        <taxon>Chloroflexota</taxon>
        <taxon>Chloroflexia</taxon>
        <taxon>environmental samples</taxon>
    </lineage>
</organism>
<evidence type="ECO:0000313" key="2">
    <source>
        <dbReference type="EMBL" id="CAA9274403.1"/>
    </source>
</evidence>
<reference evidence="2" key="1">
    <citation type="submission" date="2020-02" db="EMBL/GenBank/DDBJ databases">
        <authorList>
            <person name="Meier V. D."/>
        </authorList>
    </citation>
    <scope>NUCLEOTIDE SEQUENCE</scope>
    <source>
        <strain evidence="2">AVDCRST_MAG93</strain>
    </source>
</reference>
<feature type="region of interest" description="Disordered" evidence="1">
    <location>
        <begin position="1"/>
        <end position="29"/>
    </location>
</feature>
<proteinExistence type="predicted"/>
<name>A0A6J4JF11_9CHLR</name>
<dbReference type="EMBL" id="CADCTR010000964">
    <property type="protein sequence ID" value="CAA9274403.1"/>
    <property type="molecule type" value="Genomic_DNA"/>
</dbReference>
<dbReference type="AlphaFoldDB" id="A0A6J4JF11"/>
<feature type="compositionally biased region" description="Polar residues" evidence="1">
    <location>
        <begin position="13"/>
        <end position="22"/>
    </location>
</feature>
<evidence type="ECO:0000256" key="1">
    <source>
        <dbReference type="SAM" id="MobiDB-lite"/>
    </source>
</evidence>
<protein>
    <submittedName>
        <fullName evidence="2">Uncharacterized protein</fullName>
    </submittedName>
</protein>
<accession>A0A6J4JF11</accession>
<sequence>WLNRRAHHKKRWTTSAQASRAGNPNEGVTAKRYAKGGYGGLRRPPHAPWICCYGCSTLSSGFSGGLCGMAALRGLSYRRRLRATVTVSRLEMTA</sequence>
<feature type="compositionally biased region" description="Basic residues" evidence="1">
    <location>
        <begin position="1"/>
        <end position="12"/>
    </location>
</feature>
<gene>
    <name evidence="2" type="ORF">AVDCRST_MAG93-2807</name>
</gene>